<dbReference type="Proteomes" id="UP000299102">
    <property type="component" value="Unassembled WGS sequence"/>
</dbReference>
<dbReference type="AlphaFoldDB" id="A0A4C1Z8T1"/>
<accession>A0A4C1Z8T1</accession>
<name>A0A4C1Z8T1_EUMVA</name>
<proteinExistence type="predicted"/>
<gene>
    <name evidence="1" type="ORF">EVAR_61637_1</name>
</gene>
<keyword evidence="2" id="KW-1185">Reference proteome</keyword>
<sequence length="187" mass="20093">MIRVFSYSPRLSHPPARAVRRPRYARSGSLAAAVARDTTASNTDVLYALTVLACARSDRFDLAQVENSSICPPSDSKATLLTVLHRSPPDEEQVKTNVVLQVHYALVRSARCARRTLTARITKPRTTLLTSPNVNACAGRRAVSGSKTAKVGASSGPVFFKVGGPDYIDAAWPAPVGGYQRCRCHGA</sequence>
<protein>
    <submittedName>
        <fullName evidence="1">Uncharacterized protein</fullName>
    </submittedName>
</protein>
<comment type="caution">
    <text evidence="1">The sequence shown here is derived from an EMBL/GenBank/DDBJ whole genome shotgun (WGS) entry which is preliminary data.</text>
</comment>
<evidence type="ECO:0000313" key="2">
    <source>
        <dbReference type="Proteomes" id="UP000299102"/>
    </source>
</evidence>
<dbReference type="EMBL" id="BGZK01001634">
    <property type="protein sequence ID" value="GBP83702.1"/>
    <property type="molecule type" value="Genomic_DNA"/>
</dbReference>
<reference evidence="1 2" key="1">
    <citation type="journal article" date="2019" name="Commun. Biol.">
        <title>The bagworm genome reveals a unique fibroin gene that provides high tensile strength.</title>
        <authorList>
            <person name="Kono N."/>
            <person name="Nakamura H."/>
            <person name="Ohtoshi R."/>
            <person name="Tomita M."/>
            <person name="Numata K."/>
            <person name="Arakawa K."/>
        </authorList>
    </citation>
    <scope>NUCLEOTIDE SEQUENCE [LARGE SCALE GENOMIC DNA]</scope>
</reference>
<organism evidence="1 2">
    <name type="scientific">Eumeta variegata</name>
    <name type="common">Bagworm moth</name>
    <name type="synonym">Eumeta japonica</name>
    <dbReference type="NCBI Taxonomy" id="151549"/>
    <lineage>
        <taxon>Eukaryota</taxon>
        <taxon>Metazoa</taxon>
        <taxon>Ecdysozoa</taxon>
        <taxon>Arthropoda</taxon>
        <taxon>Hexapoda</taxon>
        <taxon>Insecta</taxon>
        <taxon>Pterygota</taxon>
        <taxon>Neoptera</taxon>
        <taxon>Endopterygota</taxon>
        <taxon>Lepidoptera</taxon>
        <taxon>Glossata</taxon>
        <taxon>Ditrysia</taxon>
        <taxon>Tineoidea</taxon>
        <taxon>Psychidae</taxon>
        <taxon>Oiketicinae</taxon>
        <taxon>Eumeta</taxon>
    </lineage>
</organism>
<evidence type="ECO:0000313" key="1">
    <source>
        <dbReference type="EMBL" id="GBP83702.1"/>
    </source>
</evidence>